<dbReference type="EMBL" id="WKPI01000020">
    <property type="protein sequence ID" value="MSC33734.1"/>
    <property type="molecule type" value="Genomic_DNA"/>
</dbReference>
<dbReference type="GO" id="GO:0005524">
    <property type="term" value="F:ATP binding"/>
    <property type="evidence" value="ECO:0007669"/>
    <property type="project" value="UniProtKB-KW"/>
</dbReference>
<evidence type="ECO:0000256" key="6">
    <source>
        <dbReference type="ARBA" id="ARBA00022967"/>
    </source>
</evidence>
<evidence type="ECO:0000256" key="1">
    <source>
        <dbReference type="ARBA" id="ARBA00004236"/>
    </source>
</evidence>
<dbReference type="EMBL" id="WKPJ01000018">
    <property type="protein sequence ID" value="MSA89979.1"/>
    <property type="molecule type" value="Genomic_DNA"/>
</dbReference>
<dbReference type="RefSeq" id="WP_154239119.1">
    <property type="nucleotide sequence ID" value="NZ_CALJPI010000011.1"/>
</dbReference>
<dbReference type="OrthoDB" id="9804819at2"/>
<dbReference type="SUPFAM" id="SSF52540">
    <property type="entry name" value="P-loop containing nucleoside triphosphate hydrolases"/>
    <property type="match status" value="1"/>
</dbReference>
<dbReference type="AlphaFoldDB" id="A0A6N7S851"/>
<organism evidence="9 11">
    <name type="scientific">Holdemania massiliensis</name>
    <dbReference type="NCBI Taxonomy" id="1468449"/>
    <lineage>
        <taxon>Bacteria</taxon>
        <taxon>Bacillati</taxon>
        <taxon>Bacillota</taxon>
        <taxon>Erysipelotrichia</taxon>
        <taxon>Erysipelotrichales</taxon>
        <taxon>Erysipelotrichaceae</taxon>
        <taxon>Holdemania</taxon>
    </lineage>
</organism>
<feature type="domain" description="ABC transporter" evidence="8">
    <location>
        <begin position="5"/>
        <end position="231"/>
    </location>
</feature>
<sequence length="279" mass="31289">MDECIRIANLTKTFQGKTALNQLNCVVKQGEIYGFLGPSGAGKTTTIKLLTGQLKPQSGELTVLGKPVVPGRNDLYSQIGVLTDNSGFYEKMTVRENLKLFARISQTTDTRIQQVLEQLGLAEHQNKKAEKLSRGMKQRLMFARAILHQPKLLFLDEPTANLDPSTSEDVHALIRQMNSQGTTIFLTTHNMEEAQELCDHVAFLNEGHIVEEGTPSDLRLKYAEDAVELRYKDGTCLRVRKDAEALREALKQDGQLLTIHSQEPDLKTIFLQLTGRDLR</sequence>
<dbReference type="InterPro" id="IPR027417">
    <property type="entry name" value="P-loop_NTPase"/>
</dbReference>
<dbReference type="PROSITE" id="PS50893">
    <property type="entry name" value="ABC_TRANSPORTER_2"/>
    <property type="match status" value="1"/>
</dbReference>
<evidence type="ECO:0000313" key="10">
    <source>
        <dbReference type="EMBL" id="MSC33734.1"/>
    </source>
</evidence>
<evidence type="ECO:0000313" key="11">
    <source>
        <dbReference type="Proteomes" id="UP000433575"/>
    </source>
</evidence>
<evidence type="ECO:0000256" key="5">
    <source>
        <dbReference type="ARBA" id="ARBA00022840"/>
    </source>
</evidence>
<evidence type="ECO:0000313" key="9">
    <source>
        <dbReference type="EMBL" id="MSA89979.1"/>
    </source>
</evidence>
<evidence type="ECO:0000313" key="12">
    <source>
        <dbReference type="Proteomes" id="UP000480929"/>
    </source>
</evidence>
<evidence type="ECO:0000256" key="3">
    <source>
        <dbReference type="ARBA" id="ARBA00022475"/>
    </source>
</evidence>
<keyword evidence="12" id="KW-1185">Reference proteome</keyword>
<dbReference type="InterPro" id="IPR050763">
    <property type="entry name" value="ABC_transporter_ATP-binding"/>
</dbReference>
<keyword evidence="4" id="KW-0547">Nucleotide-binding</keyword>
<dbReference type="Gene3D" id="3.40.50.300">
    <property type="entry name" value="P-loop containing nucleotide triphosphate hydrolases"/>
    <property type="match status" value="1"/>
</dbReference>
<dbReference type="GO" id="GO:0016887">
    <property type="term" value="F:ATP hydrolysis activity"/>
    <property type="evidence" value="ECO:0007669"/>
    <property type="project" value="InterPro"/>
</dbReference>
<dbReference type="InterPro" id="IPR003439">
    <property type="entry name" value="ABC_transporter-like_ATP-bd"/>
</dbReference>
<keyword evidence="7" id="KW-0472">Membrane</keyword>
<dbReference type="Proteomes" id="UP000480929">
    <property type="component" value="Unassembled WGS sequence"/>
</dbReference>
<keyword evidence="3" id="KW-1003">Cell membrane</keyword>
<keyword evidence="2" id="KW-0813">Transport</keyword>
<dbReference type="CDD" id="cd03230">
    <property type="entry name" value="ABC_DR_subfamily_A"/>
    <property type="match status" value="1"/>
</dbReference>
<protein>
    <submittedName>
        <fullName evidence="9">ATP-binding cassette domain-containing protein</fullName>
    </submittedName>
</protein>
<keyword evidence="5 9" id="KW-0067">ATP-binding</keyword>
<accession>A0A6N7S851</accession>
<gene>
    <name evidence="10" type="ORF">GKD88_11435</name>
    <name evidence="9" type="ORF">GKE08_11635</name>
</gene>
<proteinExistence type="predicted"/>
<dbReference type="GO" id="GO:0005886">
    <property type="term" value="C:plasma membrane"/>
    <property type="evidence" value="ECO:0007669"/>
    <property type="project" value="UniProtKB-SubCell"/>
</dbReference>
<comment type="subcellular location">
    <subcellularLocation>
        <location evidence="1">Cell membrane</location>
    </subcellularLocation>
</comment>
<dbReference type="SMART" id="SM00382">
    <property type="entry name" value="AAA"/>
    <property type="match status" value="1"/>
</dbReference>
<name>A0A6N7S851_9FIRM</name>
<dbReference type="PANTHER" id="PTHR42711:SF13">
    <property type="entry name" value="ABC TRANSPORTER, ATP-BINDING PROTEIN"/>
    <property type="match status" value="1"/>
</dbReference>
<dbReference type="Pfam" id="PF00005">
    <property type="entry name" value="ABC_tran"/>
    <property type="match status" value="1"/>
</dbReference>
<dbReference type="InterPro" id="IPR003593">
    <property type="entry name" value="AAA+_ATPase"/>
</dbReference>
<keyword evidence="6" id="KW-1278">Translocase</keyword>
<evidence type="ECO:0000259" key="8">
    <source>
        <dbReference type="PROSITE" id="PS50893"/>
    </source>
</evidence>
<evidence type="ECO:0000256" key="2">
    <source>
        <dbReference type="ARBA" id="ARBA00022448"/>
    </source>
</evidence>
<evidence type="ECO:0000256" key="7">
    <source>
        <dbReference type="ARBA" id="ARBA00023136"/>
    </source>
</evidence>
<evidence type="ECO:0000256" key="4">
    <source>
        <dbReference type="ARBA" id="ARBA00022741"/>
    </source>
</evidence>
<reference evidence="11 12" key="1">
    <citation type="journal article" date="2019" name="Nat. Med.">
        <title>A library of human gut bacterial isolates paired with longitudinal multiomics data enables mechanistic microbiome research.</title>
        <authorList>
            <person name="Poyet M."/>
            <person name="Groussin M."/>
            <person name="Gibbons S.M."/>
            <person name="Avila-Pacheco J."/>
            <person name="Jiang X."/>
            <person name="Kearney S.M."/>
            <person name="Perrotta A.R."/>
            <person name="Berdy B."/>
            <person name="Zhao S."/>
            <person name="Lieberman T.D."/>
            <person name="Swanson P.K."/>
            <person name="Smith M."/>
            <person name="Roesemann S."/>
            <person name="Alexander J.E."/>
            <person name="Rich S.A."/>
            <person name="Livny J."/>
            <person name="Vlamakis H."/>
            <person name="Clish C."/>
            <person name="Bullock K."/>
            <person name="Deik A."/>
            <person name="Scott J."/>
            <person name="Pierce K.A."/>
            <person name="Xavier R.J."/>
            <person name="Alm E.J."/>
        </authorList>
    </citation>
    <scope>NUCLEOTIDE SEQUENCE [LARGE SCALE GENOMIC DNA]</scope>
    <source>
        <strain evidence="9 11">BIOML-A4</strain>
        <strain evidence="10 12">BIOML-A5</strain>
    </source>
</reference>
<dbReference type="Proteomes" id="UP000433575">
    <property type="component" value="Unassembled WGS sequence"/>
</dbReference>
<dbReference type="PANTHER" id="PTHR42711">
    <property type="entry name" value="ABC TRANSPORTER ATP-BINDING PROTEIN"/>
    <property type="match status" value="1"/>
</dbReference>
<comment type="caution">
    <text evidence="9">The sequence shown here is derived from an EMBL/GenBank/DDBJ whole genome shotgun (WGS) entry which is preliminary data.</text>
</comment>
<dbReference type="FunFam" id="3.40.50.300:FF:000589">
    <property type="entry name" value="ABC transporter, ATP-binding subunit"/>
    <property type="match status" value="1"/>
</dbReference>